<comment type="caution">
    <text evidence="2">The sequence shown here is derived from an EMBL/GenBank/DDBJ whole genome shotgun (WGS) entry which is preliminary data.</text>
</comment>
<evidence type="ECO:0000313" key="3">
    <source>
        <dbReference type="Proteomes" id="UP000282985"/>
    </source>
</evidence>
<sequence length="67" mass="7392">MFLKILIISVILVAIVVLALGIKMLFDPKAKFTAHSCHLDDKSNNEGGCSHCDLTESCEIDRSEEID</sequence>
<evidence type="ECO:0008006" key="4">
    <source>
        <dbReference type="Google" id="ProtNLM"/>
    </source>
</evidence>
<dbReference type="EMBL" id="RJJX01000002">
    <property type="protein sequence ID" value="RUT79603.1"/>
    <property type="molecule type" value="Genomic_DNA"/>
</dbReference>
<keyword evidence="1" id="KW-0812">Transmembrane</keyword>
<evidence type="ECO:0000313" key="2">
    <source>
        <dbReference type="EMBL" id="RUT79603.1"/>
    </source>
</evidence>
<proteinExistence type="predicted"/>
<dbReference type="Proteomes" id="UP000282985">
    <property type="component" value="Unassembled WGS sequence"/>
</dbReference>
<protein>
    <recommendedName>
        <fullName evidence="4">Membrane or secreted protein</fullName>
    </recommendedName>
</protein>
<keyword evidence="1" id="KW-1133">Transmembrane helix</keyword>
<feature type="transmembrane region" description="Helical" evidence="1">
    <location>
        <begin position="6"/>
        <end position="26"/>
    </location>
</feature>
<name>A0A434AYF7_9BACT</name>
<gene>
    <name evidence="2" type="ORF">DLK05_02620</name>
</gene>
<reference evidence="2 3" key="1">
    <citation type="submission" date="2018-11" db="EMBL/GenBank/DDBJ databases">
        <title>Parancylomarina longa gen. nov., sp. nov., isolated from sediments of southern Okinawa.</title>
        <authorList>
            <person name="Fu T."/>
        </authorList>
    </citation>
    <scope>NUCLEOTIDE SEQUENCE [LARGE SCALE GENOMIC DNA]</scope>
    <source>
        <strain evidence="2 3">T3-2 S1-C</strain>
    </source>
</reference>
<evidence type="ECO:0000256" key="1">
    <source>
        <dbReference type="SAM" id="Phobius"/>
    </source>
</evidence>
<dbReference type="OrthoDB" id="1123012at2"/>
<organism evidence="2 3">
    <name type="scientific">Ancylomarina longa</name>
    <dbReference type="NCBI Taxonomy" id="2487017"/>
    <lineage>
        <taxon>Bacteria</taxon>
        <taxon>Pseudomonadati</taxon>
        <taxon>Bacteroidota</taxon>
        <taxon>Bacteroidia</taxon>
        <taxon>Marinilabiliales</taxon>
        <taxon>Marinifilaceae</taxon>
        <taxon>Ancylomarina</taxon>
    </lineage>
</organism>
<dbReference type="RefSeq" id="WP_127342425.1">
    <property type="nucleotide sequence ID" value="NZ_RJJX01000002.1"/>
</dbReference>
<dbReference type="AlphaFoldDB" id="A0A434AYF7"/>
<accession>A0A434AYF7</accession>
<keyword evidence="3" id="KW-1185">Reference proteome</keyword>
<keyword evidence="1" id="KW-0472">Membrane</keyword>